<reference evidence="1 2" key="1">
    <citation type="journal article" date="2011" name="J. Bacteriol.">
        <title>Whole-genome sequences of two Borrelia afzelii and two Borrelia garinii Lyme disease agent isolates.</title>
        <authorList>
            <person name="Casjens S.R."/>
            <person name="Mongodin E.F."/>
            <person name="Qiu W.-G."/>
            <person name="Dunn J.J."/>
            <person name="Luft B.J."/>
            <person name="Fraser-Liggett C.M."/>
            <person name="Schutzer S.E."/>
        </authorList>
    </citation>
    <scope>NUCLEOTIDE SEQUENCE [LARGE SCALE GENOMIC DNA]</scope>
    <source>
        <strain evidence="1 2">PBr</strain>
    </source>
</reference>
<sequence length="55" mass="6686">MRIPLKPKIILNLILFFITNPTKNYHAQTKKLKIYFNTLDKNPNFSMKTWYKNIE</sequence>
<dbReference type="EMBL" id="ABJV02000002">
    <property type="protein sequence ID" value="EED29122.1"/>
    <property type="molecule type" value="Genomic_DNA"/>
</dbReference>
<organism evidence="1 2">
    <name type="scientific">Borreliella garinii PBr</name>
    <dbReference type="NCBI Taxonomy" id="498743"/>
    <lineage>
        <taxon>Bacteria</taxon>
        <taxon>Pseudomonadati</taxon>
        <taxon>Spirochaetota</taxon>
        <taxon>Spirochaetia</taxon>
        <taxon>Spirochaetales</taxon>
        <taxon>Borreliaceae</taxon>
        <taxon>Borreliella</taxon>
    </lineage>
</organism>
<gene>
    <name evidence="1" type="ORF">BGAPBR_0251</name>
</gene>
<dbReference type="AlphaFoldDB" id="B7XSR9"/>
<name>B7XSR9_BORGR</name>
<dbReference type="Proteomes" id="UP000006103">
    <property type="component" value="Unassembled WGS sequence"/>
</dbReference>
<comment type="caution">
    <text evidence="1">The sequence shown here is derived from an EMBL/GenBank/DDBJ whole genome shotgun (WGS) entry which is preliminary data.</text>
</comment>
<accession>B7XSR9</accession>
<protein>
    <submittedName>
        <fullName evidence="1">Uncharacterized protein</fullName>
    </submittedName>
</protein>
<keyword evidence="2" id="KW-1185">Reference proteome</keyword>
<proteinExistence type="predicted"/>
<evidence type="ECO:0000313" key="1">
    <source>
        <dbReference type="EMBL" id="EED29122.1"/>
    </source>
</evidence>
<evidence type="ECO:0000313" key="2">
    <source>
        <dbReference type="Proteomes" id="UP000006103"/>
    </source>
</evidence>